<name>A0A835YPQ3_9STRA</name>
<dbReference type="FunFam" id="3.30.200.20:FF:000554">
    <property type="entry name" value="CMGC/CDK/CDK7 protein kinase"/>
    <property type="match status" value="1"/>
</dbReference>
<dbReference type="InterPro" id="IPR050108">
    <property type="entry name" value="CDK"/>
</dbReference>
<evidence type="ECO:0000313" key="24">
    <source>
        <dbReference type="Proteomes" id="UP000664859"/>
    </source>
</evidence>
<dbReference type="GO" id="GO:0005737">
    <property type="term" value="C:cytoplasm"/>
    <property type="evidence" value="ECO:0007669"/>
    <property type="project" value="TreeGrafter"/>
</dbReference>
<evidence type="ECO:0000259" key="22">
    <source>
        <dbReference type="PROSITE" id="PS50011"/>
    </source>
</evidence>
<evidence type="ECO:0000256" key="3">
    <source>
        <dbReference type="ARBA" id="ARBA00012409"/>
    </source>
</evidence>
<dbReference type="CDD" id="cd07841">
    <property type="entry name" value="STKc_CDK7"/>
    <property type="match status" value="1"/>
</dbReference>
<feature type="domain" description="Protein kinase" evidence="22">
    <location>
        <begin position="4"/>
        <end position="285"/>
    </location>
</feature>
<dbReference type="GO" id="GO:0045944">
    <property type="term" value="P:positive regulation of transcription by RNA polymerase II"/>
    <property type="evidence" value="ECO:0007669"/>
    <property type="project" value="TreeGrafter"/>
</dbReference>
<dbReference type="GO" id="GO:0004693">
    <property type="term" value="F:cyclin-dependent protein serine/threonine kinase activity"/>
    <property type="evidence" value="ECO:0007669"/>
    <property type="project" value="TreeGrafter"/>
</dbReference>
<keyword evidence="7" id="KW-0808">Transferase</keyword>
<dbReference type="Gene3D" id="1.10.510.10">
    <property type="entry name" value="Transferase(Phosphotransferase) domain 1"/>
    <property type="match status" value="1"/>
</dbReference>
<feature type="binding site" evidence="18">
    <location>
        <begin position="10"/>
        <end position="18"/>
    </location>
    <ligand>
        <name>ATP</name>
        <dbReference type="ChEBI" id="CHEBI:30616"/>
    </ligand>
</feature>
<proteinExistence type="inferred from homology"/>
<gene>
    <name evidence="23" type="ORF">JKP88DRAFT_270475</name>
</gene>
<evidence type="ECO:0000256" key="5">
    <source>
        <dbReference type="ARBA" id="ARBA00022553"/>
    </source>
</evidence>
<evidence type="ECO:0000256" key="1">
    <source>
        <dbReference type="ARBA" id="ARBA00004123"/>
    </source>
</evidence>
<sequence>MEKYERGGKLGEGAWGVVTEAIQKSTGRKVAIKKIRTGKFREGVNFTALREIKMLQELKHENIVELVDVFFLQDAINLVFEYCETDLETIILDSSSVLTPAHIKCHMHMLVSAIAHCHKHYVLHRDLKPNNLLYSRDGVLKLADFGLARLQGSPGRMMTPTVVTRWYKPPELCFKASEYSEMVDVWGMGCIFAELMLRRPLFPGNDDIDQLAKIFQVLGTPSKETWPQVGALPEFVEFTRQEPLDLRSQLFTAAGADAMDLMLKLLVLYPARRLSAQAALQHEYFTNAPAAAEPSALSLPIPDERKGLTRKREADDAHNPAKRERPITPKDTPRAA</sequence>
<dbReference type="FunFam" id="1.10.510.10:FF:000624">
    <property type="entry name" value="Mitogen-activated protein kinase"/>
    <property type="match status" value="1"/>
</dbReference>
<feature type="active site" description="Proton acceptor" evidence="17">
    <location>
        <position position="126"/>
    </location>
</feature>
<evidence type="ECO:0000256" key="4">
    <source>
        <dbReference type="ARBA" id="ARBA00022527"/>
    </source>
</evidence>
<feature type="binding site" evidence="18">
    <location>
        <position position="33"/>
    </location>
    <ligand>
        <name>ATP</name>
        <dbReference type="ChEBI" id="CHEBI:30616"/>
    </ligand>
</feature>
<organism evidence="23 24">
    <name type="scientific">Tribonema minus</name>
    <dbReference type="NCBI Taxonomy" id="303371"/>
    <lineage>
        <taxon>Eukaryota</taxon>
        <taxon>Sar</taxon>
        <taxon>Stramenopiles</taxon>
        <taxon>Ochrophyta</taxon>
        <taxon>PX clade</taxon>
        <taxon>Xanthophyceae</taxon>
        <taxon>Tribonematales</taxon>
        <taxon>Tribonemataceae</taxon>
        <taxon>Tribonema</taxon>
    </lineage>
</organism>
<keyword evidence="10 18" id="KW-0067">ATP-binding</keyword>
<dbReference type="AlphaFoldDB" id="A0A835YPQ3"/>
<evidence type="ECO:0000256" key="2">
    <source>
        <dbReference type="ARBA" id="ARBA00006485"/>
    </source>
</evidence>
<evidence type="ECO:0000256" key="16">
    <source>
        <dbReference type="ARBA" id="ARBA00042858"/>
    </source>
</evidence>
<evidence type="ECO:0000256" key="12">
    <source>
        <dbReference type="ARBA" id="ARBA00023306"/>
    </source>
</evidence>
<evidence type="ECO:0000256" key="10">
    <source>
        <dbReference type="ARBA" id="ARBA00022840"/>
    </source>
</evidence>
<dbReference type="GO" id="GO:0051301">
    <property type="term" value="P:cell division"/>
    <property type="evidence" value="ECO:0007669"/>
    <property type="project" value="UniProtKB-KW"/>
</dbReference>
<dbReference type="PANTHER" id="PTHR24056:SF0">
    <property type="entry name" value="CYCLIN-DEPENDENT KINASE 7"/>
    <property type="match status" value="1"/>
</dbReference>
<dbReference type="EC" id="2.7.11.23" evidence="3"/>
<evidence type="ECO:0000256" key="21">
    <source>
        <dbReference type="SAM" id="MobiDB-lite"/>
    </source>
</evidence>
<dbReference type="Gene3D" id="3.30.200.20">
    <property type="entry name" value="Phosphorylase Kinase, domain 1"/>
    <property type="match status" value="1"/>
</dbReference>
<evidence type="ECO:0000256" key="6">
    <source>
        <dbReference type="ARBA" id="ARBA00022618"/>
    </source>
</evidence>
<evidence type="ECO:0000256" key="11">
    <source>
        <dbReference type="ARBA" id="ARBA00023242"/>
    </source>
</evidence>
<dbReference type="OrthoDB" id="1732493at2759"/>
<keyword evidence="9 23" id="KW-0418">Kinase</keyword>
<dbReference type="PROSITE" id="PS00107">
    <property type="entry name" value="PROTEIN_KINASE_ATP"/>
    <property type="match status" value="1"/>
</dbReference>
<dbReference type="Proteomes" id="UP000664859">
    <property type="component" value="Unassembled WGS sequence"/>
</dbReference>
<dbReference type="InterPro" id="IPR017441">
    <property type="entry name" value="Protein_kinase_ATP_BS"/>
</dbReference>
<dbReference type="PROSITE" id="PS00108">
    <property type="entry name" value="PROTEIN_KINASE_ST"/>
    <property type="match status" value="1"/>
</dbReference>
<dbReference type="Pfam" id="PF00069">
    <property type="entry name" value="Pkinase"/>
    <property type="match status" value="1"/>
</dbReference>
<dbReference type="InterPro" id="IPR011009">
    <property type="entry name" value="Kinase-like_dom_sf"/>
</dbReference>
<keyword evidence="4 20" id="KW-0723">Serine/threonine-protein kinase</keyword>
<evidence type="ECO:0000256" key="18">
    <source>
        <dbReference type="PIRSR" id="PIRSR637770-2"/>
    </source>
</evidence>
<evidence type="ECO:0000256" key="8">
    <source>
        <dbReference type="ARBA" id="ARBA00022741"/>
    </source>
</evidence>
<keyword evidence="5" id="KW-0597">Phosphoprotein</keyword>
<dbReference type="PROSITE" id="PS50011">
    <property type="entry name" value="PROTEIN_KINASE_DOM"/>
    <property type="match status" value="1"/>
</dbReference>
<dbReference type="InterPro" id="IPR037770">
    <property type="entry name" value="CDK7"/>
</dbReference>
<dbReference type="GO" id="GO:0005524">
    <property type="term" value="F:ATP binding"/>
    <property type="evidence" value="ECO:0007669"/>
    <property type="project" value="UniProtKB-UniRule"/>
</dbReference>
<evidence type="ECO:0000256" key="14">
    <source>
        <dbReference type="ARBA" id="ARBA00039612"/>
    </source>
</evidence>
<feature type="binding site" evidence="19">
    <location>
        <position position="34"/>
    </location>
    <ligand>
        <name>ATP</name>
        <dbReference type="ChEBI" id="CHEBI:30616"/>
    </ligand>
</feature>
<protein>
    <recommendedName>
        <fullName evidence="14">Cyclin-dependent kinase 2 homolog</fullName>
        <ecNumber evidence="3">2.7.11.23</ecNumber>
    </recommendedName>
    <alternativeName>
        <fullName evidence="15">Cell division control protein 2 homolog</fullName>
    </alternativeName>
    <alternativeName>
        <fullName evidence="16">cdc2-related kinase 2</fullName>
    </alternativeName>
</protein>
<evidence type="ECO:0000313" key="23">
    <source>
        <dbReference type="EMBL" id="KAG5178791.1"/>
    </source>
</evidence>
<evidence type="ECO:0000256" key="15">
    <source>
        <dbReference type="ARBA" id="ARBA00041902"/>
    </source>
</evidence>
<dbReference type="InterPro" id="IPR008271">
    <property type="entry name" value="Ser/Thr_kinase_AS"/>
</dbReference>
<dbReference type="EMBL" id="JAFCMP010000512">
    <property type="protein sequence ID" value="KAG5178791.1"/>
    <property type="molecule type" value="Genomic_DNA"/>
</dbReference>
<evidence type="ECO:0000256" key="20">
    <source>
        <dbReference type="RuleBase" id="RU000304"/>
    </source>
</evidence>
<dbReference type="GO" id="GO:0008353">
    <property type="term" value="F:RNA polymerase II CTD heptapeptide repeat kinase activity"/>
    <property type="evidence" value="ECO:0007669"/>
    <property type="project" value="UniProtKB-EC"/>
</dbReference>
<keyword evidence="12" id="KW-0131">Cell cycle</keyword>
<reference evidence="23" key="1">
    <citation type="submission" date="2021-02" db="EMBL/GenBank/DDBJ databases">
        <title>First Annotated Genome of the Yellow-green Alga Tribonema minus.</title>
        <authorList>
            <person name="Mahan K.M."/>
        </authorList>
    </citation>
    <scope>NUCLEOTIDE SEQUENCE</scope>
    <source>
        <strain evidence="23">UTEX B ZZ1240</strain>
    </source>
</reference>
<dbReference type="GO" id="GO:0070985">
    <property type="term" value="C:transcription factor TFIIK complex"/>
    <property type="evidence" value="ECO:0007669"/>
    <property type="project" value="InterPro"/>
</dbReference>
<keyword evidence="8 18" id="KW-0547">Nucleotide-binding</keyword>
<evidence type="ECO:0000256" key="17">
    <source>
        <dbReference type="PIRSR" id="PIRSR637770-1"/>
    </source>
</evidence>
<evidence type="ECO:0000256" key="9">
    <source>
        <dbReference type="ARBA" id="ARBA00022777"/>
    </source>
</evidence>
<dbReference type="SMART" id="SM00220">
    <property type="entry name" value="S_TKc"/>
    <property type="match status" value="1"/>
</dbReference>
<comment type="subunit">
    <text evidence="13">May form a complex composed of at least the catalytic subunit CRK2 and a cyclin.</text>
</comment>
<evidence type="ECO:0000256" key="13">
    <source>
        <dbReference type="ARBA" id="ARBA00038543"/>
    </source>
</evidence>
<keyword evidence="24" id="KW-1185">Reference proteome</keyword>
<accession>A0A835YPQ3</accession>
<keyword evidence="11" id="KW-0539">Nucleus</keyword>
<dbReference type="PANTHER" id="PTHR24056">
    <property type="entry name" value="CELL DIVISION PROTEIN KINASE"/>
    <property type="match status" value="1"/>
</dbReference>
<feature type="region of interest" description="Disordered" evidence="21">
    <location>
        <begin position="295"/>
        <end position="336"/>
    </location>
</feature>
<feature type="compositionally biased region" description="Basic and acidic residues" evidence="21">
    <location>
        <begin position="302"/>
        <end position="336"/>
    </location>
</feature>
<comment type="subcellular location">
    <subcellularLocation>
        <location evidence="1">Nucleus</location>
    </subcellularLocation>
</comment>
<dbReference type="SUPFAM" id="SSF56112">
    <property type="entry name" value="Protein kinase-like (PK-like)"/>
    <property type="match status" value="1"/>
</dbReference>
<keyword evidence="6" id="KW-0132">Cell division</keyword>
<comment type="similarity">
    <text evidence="2">Belongs to the protein kinase superfamily. CMGC Ser/Thr protein kinase family. CDC2/CDKX subfamily.</text>
</comment>
<comment type="caution">
    <text evidence="23">The sequence shown here is derived from an EMBL/GenBank/DDBJ whole genome shotgun (WGS) entry which is preliminary data.</text>
</comment>
<dbReference type="InterPro" id="IPR000719">
    <property type="entry name" value="Prot_kinase_dom"/>
</dbReference>
<evidence type="ECO:0000256" key="19">
    <source>
        <dbReference type="PROSITE-ProRule" id="PRU10141"/>
    </source>
</evidence>
<evidence type="ECO:0000256" key="7">
    <source>
        <dbReference type="ARBA" id="ARBA00022679"/>
    </source>
</evidence>